<organism evidence="1">
    <name type="scientific">Micrurus lemniscatus lemniscatus</name>
    <dbReference type="NCBI Taxonomy" id="129467"/>
    <lineage>
        <taxon>Eukaryota</taxon>
        <taxon>Metazoa</taxon>
        <taxon>Chordata</taxon>
        <taxon>Craniata</taxon>
        <taxon>Vertebrata</taxon>
        <taxon>Euteleostomi</taxon>
        <taxon>Lepidosauria</taxon>
        <taxon>Squamata</taxon>
        <taxon>Bifurcata</taxon>
        <taxon>Unidentata</taxon>
        <taxon>Episquamata</taxon>
        <taxon>Toxicofera</taxon>
        <taxon>Serpentes</taxon>
        <taxon>Colubroidea</taxon>
        <taxon>Elapidae</taxon>
        <taxon>Elapinae</taxon>
        <taxon>Micrurus</taxon>
    </lineage>
</organism>
<reference evidence="1" key="2">
    <citation type="submission" date="2017-11" db="EMBL/GenBank/DDBJ databases">
        <title>Coralsnake Venomics: Analyses of Venom Gland Transcriptomes and Proteomes of Six Brazilian Taxa.</title>
        <authorList>
            <person name="Aird S.D."/>
            <person name="Jorge da Silva N."/>
            <person name="Qiu L."/>
            <person name="Villar-Briones A."/>
            <person name="Aparecida-Saddi V."/>
            <person name="Campos-Telles M.P."/>
            <person name="Grau M."/>
            <person name="Mikheyev A.S."/>
        </authorList>
    </citation>
    <scope>NUCLEOTIDE SEQUENCE</scope>
    <source>
        <tissue evidence="1">Venom_gland</tissue>
    </source>
</reference>
<reference evidence="1" key="1">
    <citation type="submission" date="2017-07" db="EMBL/GenBank/DDBJ databases">
        <authorList>
            <person name="Mikheyev A."/>
            <person name="Grau M."/>
        </authorList>
    </citation>
    <scope>NUCLEOTIDE SEQUENCE</scope>
    <source>
        <tissue evidence="1">Venom_gland</tissue>
    </source>
</reference>
<name>A0A2D4HR98_MICLE</name>
<sequence>MMLLPFLKMRPFHVEERNLLAGSFSPNCVRLNFCSNNRIDTVILEVCFYFIFFHLKLKVTFEMLCAEEYISDMHFNSSLQLAFSFSYSYYARNKMSTGNL</sequence>
<protein>
    <submittedName>
        <fullName evidence="1">Uncharacterized protein</fullName>
    </submittedName>
</protein>
<proteinExistence type="predicted"/>
<dbReference type="AlphaFoldDB" id="A0A2D4HR98"/>
<accession>A0A2D4HR98</accession>
<dbReference type="EMBL" id="IACK01051293">
    <property type="protein sequence ID" value="LAA74436.1"/>
    <property type="molecule type" value="Transcribed_RNA"/>
</dbReference>
<evidence type="ECO:0000313" key="1">
    <source>
        <dbReference type="EMBL" id="LAA74436.1"/>
    </source>
</evidence>